<dbReference type="PANTHER" id="PTHR24223">
    <property type="entry name" value="ATP-BINDING CASSETTE SUB-FAMILY C"/>
    <property type="match status" value="1"/>
</dbReference>
<organism evidence="4 5">
    <name type="scientific">Racocetra fulgida</name>
    <dbReference type="NCBI Taxonomy" id="60492"/>
    <lineage>
        <taxon>Eukaryota</taxon>
        <taxon>Fungi</taxon>
        <taxon>Fungi incertae sedis</taxon>
        <taxon>Mucoromycota</taxon>
        <taxon>Glomeromycotina</taxon>
        <taxon>Glomeromycetes</taxon>
        <taxon>Diversisporales</taxon>
        <taxon>Gigasporaceae</taxon>
        <taxon>Racocetra</taxon>
    </lineage>
</organism>
<evidence type="ECO:0000313" key="5">
    <source>
        <dbReference type="Proteomes" id="UP000789396"/>
    </source>
</evidence>
<evidence type="ECO:0000259" key="3">
    <source>
        <dbReference type="Pfam" id="PF00005"/>
    </source>
</evidence>
<gene>
    <name evidence="4" type="ORF">RFULGI_LOCUS2366</name>
</gene>
<keyword evidence="2" id="KW-0067">ATP-binding</keyword>
<proteinExistence type="predicted"/>
<evidence type="ECO:0000256" key="1">
    <source>
        <dbReference type="ARBA" id="ARBA00022741"/>
    </source>
</evidence>
<comment type="caution">
    <text evidence="4">The sequence shown here is derived from an EMBL/GenBank/DDBJ whole genome shotgun (WGS) entry which is preliminary data.</text>
</comment>
<keyword evidence="1" id="KW-0547">Nucleotide-binding</keyword>
<evidence type="ECO:0000256" key="2">
    <source>
        <dbReference type="ARBA" id="ARBA00022840"/>
    </source>
</evidence>
<dbReference type="Pfam" id="PF00005">
    <property type="entry name" value="ABC_tran"/>
    <property type="match status" value="1"/>
</dbReference>
<name>A0A9N8ZL39_9GLOM</name>
<dbReference type="GO" id="GO:0042626">
    <property type="term" value="F:ATPase-coupled transmembrane transporter activity"/>
    <property type="evidence" value="ECO:0007669"/>
    <property type="project" value="TreeGrafter"/>
</dbReference>
<dbReference type="SUPFAM" id="SSF52540">
    <property type="entry name" value="P-loop containing nucleoside triphosphate hydrolases"/>
    <property type="match status" value="1"/>
</dbReference>
<keyword evidence="5" id="KW-1185">Reference proteome</keyword>
<dbReference type="EMBL" id="CAJVPZ010001767">
    <property type="protein sequence ID" value="CAG8499477.1"/>
    <property type="molecule type" value="Genomic_DNA"/>
</dbReference>
<evidence type="ECO:0000313" key="4">
    <source>
        <dbReference type="EMBL" id="CAG8499477.1"/>
    </source>
</evidence>
<dbReference type="InterPro" id="IPR027417">
    <property type="entry name" value="P-loop_NTPase"/>
</dbReference>
<dbReference type="InterPro" id="IPR003439">
    <property type="entry name" value="ABC_transporter-like_ATP-bd"/>
</dbReference>
<feature type="non-terminal residue" evidence="4">
    <location>
        <position position="1"/>
    </location>
</feature>
<protein>
    <submittedName>
        <fullName evidence="4">5521_t:CDS:1</fullName>
    </submittedName>
</protein>
<dbReference type="AlphaFoldDB" id="A0A9N8ZL39"/>
<feature type="domain" description="ABC transporter" evidence="3">
    <location>
        <begin position="54"/>
        <end position="98"/>
    </location>
</feature>
<dbReference type="InterPro" id="IPR050173">
    <property type="entry name" value="ABC_transporter_C-like"/>
</dbReference>
<reference evidence="4" key="1">
    <citation type="submission" date="2021-06" db="EMBL/GenBank/DDBJ databases">
        <authorList>
            <person name="Kallberg Y."/>
            <person name="Tangrot J."/>
            <person name="Rosling A."/>
        </authorList>
    </citation>
    <scope>NUCLEOTIDE SEQUENCE</scope>
    <source>
        <strain evidence="4">IN212</strain>
    </source>
</reference>
<dbReference type="GO" id="GO:0016020">
    <property type="term" value="C:membrane"/>
    <property type="evidence" value="ECO:0007669"/>
    <property type="project" value="TreeGrafter"/>
</dbReference>
<dbReference type="Proteomes" id="UP000789396">
    <property type="component" value="Unassembled WGS sequence"/>
</dbReference>
<sequence>MNSVERLVHYSDNLDVEAEDIIPDNRPPSGWPAHGEIHIKDLKIRYRPDSSLVLKGISVNISAAEKIGIVGCGKSTLAMSFLRFIEATSGSIVIDDVDI</sequence>
<dbReference type="OrthoDB" id="2389224at2759"/>
<dbReference type="GO" id="GO:0016887">
    <property type="term" value="F:ATP hydrolysis activity"/>
    <property type="evidence" value="ECO:0007669"/>
    <property type="project" value="InterPro"/>
</dbReference>
<accession>A0A9N8ZL39</accession>
<dbReference type="GO" id="GO:0005524">
    <property type="term" value="F:ATP binding"/>
    <property type="evidence" value="ECO:0007669"/>
    <property type="project" value="UniProtKB-KW"/>
</dbReference>
<dbReference type="Gene3D" id="3.40.50.300">
    <property type="entry name" value="P-loop containing nucleotide triphosphate hydrolases"/>
    <property type="match status" value="1"/>
</dbReference>